<dbReference type="InterPro" id="IPR017972">
    <property type="entry name" value="Cyt_P450_CS"/>
</dbReference>
<proteinExistence type="inferred from homology"/>
<keyword evidence="9 14" id="KW-0560">Oxidoreductase</keyword>
<dbReference type="InterPro" id="IPR050476">
    <property type="entry name" value="Insect_CytP450_Detox"/>
</dbReference>
<dbReference type="Pfam" id="PF00067">
    <property type="entry name" value="p450"/>
    <property type="match status" value="2"/>
</dbReference>
<dbReference type="InterPro" id="IPR002401">
    <property type="entry name" value="Cyt_P450_E_grp-I"/>
</dbReference>
<dbReference type="PRINTS" id="PR00463">
    <property type="entry name" value="EP450I"/>
</dbReference>
<evidence type="ECO:0000256" key="3">
    <source>
        <dbReference type="ARBA" id="ARBA00004406"/>
    </source>
</evidence>
<comment type="subcellular location">
    <subcellularLocation>
        <location evidence="3">Endoplasmic reticulum membrane</location>
        <topology evidence="3">Peripheral membrane protein</topology>
    </subcellularLocation>
    <subcellularLocation>
        <location evidence="2">Microsome membrane</location>
        <topology evidence="2">Peripheral membrane protein</topology>
    </subcellularLocation>
</comment>
<dbReference type="CTD" id="32859"/>
<keyword evidence="15" id="KW-0732">Signal</keyword>
<keyword evidence="10 13" id="KW-0408">Iron</keyword>
<evidence type="ECO:0000256" key="11">
    <source>
        <dbReference type="ARBA" id="ARBA00023033"/>
    </source>
</evidence>
<comment type="similarity">
    <text evidence="4 14">Belongs to the cytochrome P450 family.</text>
</comment>
<dbReference type="GO" id="GO:0020037">
    <property type="term" value="F:heme binding"/>
    <property type="evidence" value="ECO:0007669"/>
    <property type="project" value="InterPro"/>
</dbReference>
<evidence type="ECO:0000256" key="6">
    <source>
        <dbReference type="ARBA" id="ARBA00022723"/>
    </source>
</evidence>
<dbReference type="InterPro" id="IPR036396">
    <property type="entry name" value="Cyt_P450_sf"/>
</dbReference>
<evidence type="ECO:0000313" key="16">
    <source>
        <dbReference type="Proteomes" id="UP000504634"/>
    </source>
</evidence>
<dbReference type="GO" id="GO:0005506">
    <property type="term" value="F:iron ion binding"/>
    <property type="evidence" value="ECO:0007669"/>
    <property type="project" value="InterPro"/>
</dbReference>
<feature type="binding site" description="axial binding residue" evidence="13">
    <location>
        <position position="470"/>
    </location>
    <ligand>
        <name>heme</name>
        <dbReference type="ChEBI" id="CHEBI:30413"/>
    </ligand>
    <ligandPart>
        <name>Fe</name>
        <dbReference type="ChEBI" id="CHEBI:18248"/>
    </ligandPart>
</feature>
<evidence type="ECO:0000256" key="10">
    <source>
        <dbReference type="ARBA" id="ARBA00023004"/>
    </source>
</evidence>
<dbReference type="PANTHER" id="PTHR24292">
    <property type="entry name" value="CYTOCHROME P450"/>
    <property type="match status" value="1"/>
</dbReference>
<dbReference type="RefSeq" id="XP_030381980.1">
    <property type="nucleotide sequence ID" value="XM_030526120.1"/>
</dbReference>
<evidence type="ECO:0000256" key="4">
    <source>
        <dbReference type="ARBA" id="ARBA00010617"/>
    </source>
</evidence>
<dbReference type="AlphaFoldDB" id="A0A6J2U263"/>
<keyword evidence="7" id="KW-0256">Endoplasmic reticulum</keyword>
<evidence type="ECO:0000256" key="5">
    <source>
        <dbReference type="ARBA" id="ARBA00022617"/>
    </source>
</evidence>
<dbReference type="SUPFAM" id="SSF48264">
    <property type="entry name" value="Cytochrome P450"/>
    <property type="match status" value="1"/>
</dbReference>
<dbReference type="CDD" id="cd11056">
    <property type="entry name" value="CYP6-like"/>
    <property type="match status" value="1"/>
</dbReference>
<keyword evidence="16" id="KW-1185">Reference proteome</keyword>
<dbReference type="GeneID" id="115629622"/>
<sequence length="526" mass="59388">MTALLLFLVSVAIALIGAGIGRHYSYWRRRSVSGPRPGWLLCGSLSDFVRGRQSYGDIYVQLYKSWRTWRYVGIYRLFNEPAILVRDQEMLRELLIGHFSHCADNAVCVDAKRDAIVSHNPFIASGEHWRKMRSELMPLFTPRRLRQTLPHIGAACAQLRDYVEQYLPGERFEAKDLATRYTLQVVASVVFGLDAKCFEPRQNGEMEGEWFSLLGPLFQPNPLSLLETIALLHSPTIGRILGYRYMPLNLQHWLSRIVKQLLQSCIGRQIDGNASFIQSLVDARQRANLPVDVKTIIGHCSTLLLEGYETSASLLAFALYELARHEPAQQRLQADIDALSAKNDGQLHRPEALTSLAYAEATLYETLRLHPAMSTLQKRCTKPFVLPSQNPEGRSFFQEVAGPEAEYTEANRDTQEVHIPVGMVFVIPVQAIHHDPMIYPEPQLFQPERFLSQAPLGCRFLGFGEGPRMCPGMRFGLAQTQAALVTLLQDYSVRLAEGESSSPVEHSPVTFLTASKEGIWLRLEPR</sequence>
<evidence type="ECO:0000256" key="14">
    <source>
        <dbReference type="RuleBase" id="RU000461"/>
    </source>
</evidence>
<reference evidence="17" key="1">
    <citation type="submission" date="2025-08" db="UniProtKB">
        <authorList>
            <consortium name="RefSeq"/>
        </authorList>
    </citation>
    <scope>IDENTIFICATION</scope>
    <source>
        <strain evidence="17">11010-0011.00</strain>
        <tissue evidence="17">Whole body</tissue>
    </source>
</reference>
<dbReference type="OrthoDB" id="2789670at2759"/>
<keyword evidence="12" id="KW-0472">Membrane</keyword>
<gene>
    <name evidence="17" type="primary">LOC115629622</name>
</gene>
<dbReference type="GO" id="GO:0005789">
    <property type="term" value="C:endoplasmic reticulum membrane"/>
    <property type="evidence" value="ECO:0007669"/>
    <property type="project" value="UniProtKB-SubCell"/>
</dbReference>
<protein>
    <submittedName>
        <fullName evidence="17">Probable cytochrome P450 308a1</fullName>
    </submittedName>
</protein>
<name>A0A6J2U263_DROLE</name>
<feature type="chain" id="PRO_5026671008" evidence="15">
    <location>
        <begin position="19"/>
        <end position="526"/>
    </location>
</feature>
<evidence type="ECO:0000256" key="12">
    <source>
        <dbReference type="ARBA" id="ARBA00023136"/>
    </source>
</evidence>
<evidence type="ECO:0000256" key="15">
    <source>
        <dbReference type="SAM" id="SignalP"/>
    </source>
</evidence>
<keyword evidence="8" id="KW-0492">Microsome</keyword>
<evidence type="ECO:0000256" key="2">
    <source>
        <dbReference type="ARBA" id="ARBA00004174"/>
    </source>
</evidence>
<dbReference type="Gene3D" id="1.10.630.10">
    <property type="entry name" value="Cytochrome P450"/>
    <property type="match status" value="1"/>
</dbReference>
<comment type="cofactor">
    <cofactor evidence="1 13">
        <name>heme</name>
        <dbReference type="ChEBI" id="CHEBI:30413"/>
    </cofactor>
</comment>
<evidence type="ECO:0000313" key="17">
    <source>
        <dbReference type="RefSeq" id="XP_030381980.1"/>
    </source>
</evidence>
<evidence type="ECO:0000256" key="9">
    <source>
        <dbReference type="ARBA" id="ARBA00023002"/>
    </source>
</evidence>
<dbReference type="GO" id="GO:0004497">
    <property type="term" value="F:monooxygenase activity"/>
    <property type="evidence" value="ECO:0007669"/>
    <property type="project" value="UniProtKB-KW"/>
</dbReference>
<feature type="signal peptide" evidence="15">
    <location>
        <begin position="1"/>
        <end position="18"/>
    </location>
</feature>
<keyword evidence="11 14" id="KW-0503">Monooxygenase</keyword>
<organism evidence="16 17">
    <name type="scientific">Drosophila lebanonensis</name>
    <name type="common">Fruit fly</name>
    <name type="synonym">Scaptodrosophila lebanonensis</name>
    <dbReference type="NCBI Taxonomy" id="7225"/>
    <lineage>
        <taxon>Eukaryota</taxon>
        <taxon>Metazoa</taxon>
        <taxon>Ecdysozoa</taxon>
        <taxon>Arthropoda</taxon>
        <taxon>Hexapoda</taxon>
        <taxon>Insecta</taxon>
        <taxon>Pterygota</taxon>
        <taxon>Neoptera</taxon>
        <taxon>Endopterygota</taxon>
        <taxon>Diptera</taxon>
        <taxon>Brachycera</taxon>
        <taxon>Muscomorpha</taxon>
        <taxon>Ephydroidea</taxon>
        <taxon>Drosophilidae</taxon>
        <taxon>Scaptodrosophila</taxon>
    </lineage>
</organism>
<dbReference type="Proteomes" id="UP000504634">
    <property type="component" value="Unplaced"/>
</dbReference>
<dbReference type="PROSITE" id="PS00086">
    <property type="entry name" value="CYTOCHROME_P450"/>
    <property type="match status" value="1"/>
</dbReference>
<evidence type="ECO:0000256" key="7">
    <source>
        <dbReference type="ARBA" id="ARBA00022824"/>
    </source>
</evidence>
<dbReference type="InterPro" id="IPR001128">
    <property type="entry name" value="Cyt_P450"/>
</dbReference>
<accession>A0A6J2U263</accession>
<dbReference type="PRINTS" id="PR00385">
    <property type="entry name" value="P450"/>
</dbReference>
<keyword evidence="5 13" id="KW-0349">Heme</keyword>
<evidence type="ECO:0000256" key="13">
    <source>
        <dbReference type="PIRSR" id="PIRSR602401-1"/>
    </source>
</evidence>
<dbReference type="GO" id="GO:0016705">
    <property type="term" value="F:oxidoreductase activity, acting on paired donors, with incorporation or reduction of molecular oxygen"/>
    <property type="evidence" value="ECO:0007669"/>
    <property type="project" value="InterPro"/>
</dbReference>
<keyword evidence="6 13" id="KW-0479">Metal-binding</keyword>
<evidence type="ECO:0000256" key="8">
    <source>
        <dbReference type="ARBA" id="ARBA00022848"/>
    </source>
</evidence>
<dbReference type="PANTHER" id="PTHR24292:SF104">
    <property type="entry name" value="CYTOCHROME P450 308A1-RELATED"/>
    <property type="match status" value="1"/>
</dbReference>
<evidence type="ECO:0000256" key="1">
    <source>
        <dbReference type="ARBA" id="ARBA00001971"/>
    </source>
</evidence>